<dbReference type="Gene3D" id="1.10.418.10">
    <property type="entry name" value="Calponin-like domain"/>
    <property type="match status" value="1"/>
</dbReference>
<sequence length="459" mass="53988">MQLSLQTFQAPSCTSKHDLTSGVAIAHVLHRIDPSWFNETWLGRIKEESGANWRLKVSNLKKILQSMLEYYHDVLGHQVSDEHLQVRLLEERNTVYMQRTCELEEELRRANAVRSQLDSYKRQAHELHTKHSAEAMKAEKWQFEYKNLHDKYDALLKEKERLITERDTLRETNDELRCAQVQQRCLSLCDDAGTEGNLAAEIMPTEFKETVVRLQSENKMLRVQEETYRQKLAEVQAQLEEAQRSKNALETQNRLNQQQIAELRSQVEELQRALQEQGSKTEDSSLLKKKLEEHLEKLHEAHSDLQKKREVIDDLEPKVDSNMAKKIDELQEILRKKDEDMKQMEERYKRYVEKARTVIKTLDHKQQPPTVTPDVQALKNQLTEKERKIQHLEYDYEKNRARHELEEKLIISAWYNMGMALHQKVAGERLGSPSPAMSFLAQQRQSTNARRGLARHQPR</sequence>
<dbReference type="GO" id="GO:0005737">
    <property type="term" value="C:cytoplasm"/>
    <property type="evidence" value="ECO:0007669"/>
    <property type="project" value="TreeGrafter"/>
</dbReference>
<accession>A0A667ZFJ2</accession>
<dbReference type="GO" id="GO:0005813">
    <property type="term" value="C:centrosome"/>
    <property type="evidence" value="ECO:0007669"/>
    <property type="project" value="TreeGrafter"/>
</dbReference>
<evidence type="ECO:0000256" key="5">
    <source>
        <dbReference type="SAM" id="Coils"/>
    </source>
</evidence>
<dbReference type="GO" id="GO:0051959">
    <property type="term" value="F:dynein light intermediate chain binding"/>
    <property type="evidence" value="ECO:0007669"/>
    <property type="project" value="TreeGrafter"/>
</dbReference>
<dbReference type="InterPro" id="IPR001715">
    <property type="entry name" value="CH_dom"/>
</dbReference>
<dbReference type="Proteomes" id="UP000472263">
    <property type="component" value="Chromosome 8"/>
</dbReference>
<dbReference type="PANTHER" id="PTHR18947:SF37">
    <property type="entry name" value="PROTEIN HOOK HOMOLOG 2"/>
    <property type="match status" value="1"/>
</dbReference>
<name>A0A667ZFJ2_9TELE</name>
<reference evidence="7" key="2">
    <citation type="submission" date="2025-08" db="UniProtKB">
        <authorList>
            <consortium name="Ensembl"/>
        </authorList>
    </citation>
    <scope>IDENTIFICATION</scope>
</reference>
<dbReference type="GO" id="GO:0031122">
    <property type="term" value="P:cytoplasmic microtubule organization"/>
    <property type="evidence" value="ECO:0007669"/>
    <property type="project" value="InterPro"/>
</dbReference>
<feature type="coiled-coil region" evidence="5">
    <location>
        <begin position="103"/>
        <end position="179"/>
    </location>
</feature>
<organism evidence="7 8">
    <name type="scientific">Myripristis murdjan</name>
    <name type="common">pinecone soldierfish</name>
    <dbReference type="NCBI Taxonomy" id="586833"/>
    <lineage>
        <taxon>Eukaryota</taxon>
        <taxon>Metazoa</taxon>
        <taxon>Chordata</taxon>
        <taxon>Craniata</taxon>
        <taxon>Vertebrata</taxon>
        <taxon>Euteleostomi</taxon>
        <taxon>Actinopterygii</taxon>
        <taxon>Neopterygii</taxon>
        <taxon>Teleostei</taxon>
        <taxon>Neoteleostei</taxon>
        <taxon>Acanthomorphata</taxon>
        <taxon>Holocentriformes</taxon>
        <taxon>Holocentridae</taxon>
        <taxon>Myripristis</taxon>
    </lineage>
</organism>
<dbReference type="SUPFAM" id="SSF116907">
    <property type="entry name" value="Hook domain"/>
    <property type="match status" value="1"/>
</dbReference>
<dbReference type="PROSITE" id="PS50021">
    <property type="entry name" value="CH"/>
    <property type="match status" value="1"/>
</dbReference>
<dbReference type="GO" id="GO:0008017">
    <property type="term" value="F:microtubule binding"/>
    <property type="evidence" value="ECO:0007669"/>
    <property type="project" value="InterPro"/>
</dbReference>
<evidence type="ECO:0000256" key="2">
    <source>
        <dbReference type="ARBA" id="ARBA00006946"/>
    </source>
</evidence>
<dbReference type="GO" id="GO:0030705">
    <property type="term" value="P:cytoskeleton-dependent intracellular transport"/>
    <property type="evidence" value="ECO:0007669"/>
    <property type="project" value="InterPro"/>
</dbReference>
<comment type="subcellular location">
    <subcellularLocation>
        <location evidence="1">Cytoplasm</location>
        <location evidence="1">Cytoskeleton</location>
    </subcellularLocation>
</comment>
<evidence type="ECO:0000259" key="6">
    <source>
        <dbReference type="PROSITE" id="PS50021"/>
    </source>
</evidence>
<keyword evidence="4" id="KW-0206">Cytoskeleton</keyword>
<proteinExistence type="inferred from homology"/>
<evidence type="ECO:0000313" key="8">
    <source>
        <dbReference type="Proteomes" id="UP000472263"/>
    </source>
</evidence>
<keyword evidence="3" id="KW-0493">Microtubule</keyword>
<gene>
    <name evidence="7" type="primary">HOOK2</name>
</gene>
<keyword evidence="8" id="KW-1185">Reference proteome</keyword>
<keyword evidence="4" id="KW-0963">Cytoplasm</keyword>
<evidence type="ECO:0000256" key="3">
    <source>
        <dbReference type="ARBA" id="ARBA00022701"/>
    </source>
</evidence>
<feature type="coiled-coil region" evidence="5">
    <location>
        <begin position="218"/>
        <end position="402"/>
    </location>
</feature>
<protein>
    <submittedName>
        <fullName evidence="7">Hook microtubule tethering protein 2</fullName>
    </submittedName>
</protein>
<evidence type="ECO:0000256" key="4">
    <source>
        <dbReference type="ARBA" id="ARBA00023212"/>
    </source>
</evidence>
<dbReference type="Pfam" id="PF05622">
    <property type="entry name" value="HOOK"/>
    <property type="match status" value="1"/>
</dbReference>
<dbReference type="GO" id="GO:0005874">
    <property type="term" value="C:microtubule"/>
    <property type="evidence" value="ECO:0007669"/>
    <property type="project" value="UniProtKB-KW"/>
</dbReference>
<dbReference type="AlphaFoldDB" id="A0A667ZFJ2"/>
<dbReference type="InterPro" id="IPR008636">
    <property type="entry name" value="Hook_C"/>
</dbReference>
<evidence type="ECO:0000313" key="7">
    <source>
        <dbReference type="Ensembl" id="ENSMMDP00005041855.1"/>
    </source>
</evidence>
<feature type="domain" description="Calponin-homology (CH)" evidence="6">
    <location>
        <begin position="1"/>
        <end position="112"/>
    </location>
</feature>
<dbReference type="PANTHER" id="PTHR18947">
    <property type="entry name" value="HOOK PROTEINS"/>
    <property type="match status" value="1"/>
</dbReference>
<comment type="similarity">
    <text evidence="2">Belongs to the hook family.</text>
</comment>
<reference evidence="7" key="1">
    <citation type="submission" date="2019-06" db="EMBL/GenBank/DDBJ databases">
        <authorList>
            <consortium name="Wellcome Sanger Institute Data Sharing"/>
        </authorList>
    </citation>
    <scope>NUCLEOTIDE SEQUENCE [LARGE SCALE GENOMIC DNA]</scope>
</reference>
<dbReference type="GeneTree" id="ENSGT00940000160152"/>
<evidence type="ECO:0000256" key="1">
    <source>
        <dbReference type="ARBA" id="ARBA00004245"/>
    </source>
</evidence>
<reference evidence="7" key="3">
    <citation type="submission" date="2025-09" db="UniProtKB">
        <authorList>
            <consortium name="Ensembl"/>
        </authorList>
    </citation>
    <scope>IDENTIFICATION</scope>
</reference>
<dbReference type="Ensembl" id="ENSMMDT00005042703.1">
    <property type="protein sequence ID" value="ENSMMDP00005041855.1"/>
    <property type="gene ID" value="ENSMMDG00005019286.1"/>
</dbReference>
<dbReference type="InterPro" id="IPR036872">
    <property type="entry name" value="CH_dom_sf"/>
</dbReference>
<keyword evidence="5" id="KW-0175">Coiled coil</keyword>